<keyword evidence="3" id="KW-1185">Reference proteome</keyword>
<reference evidence="2" key="1">
    <citation type="submission" date="2018-05" db="EMBL/GenBank/DDBJ databases">
        <title>Draft genome of Mucuna pruriens seed.</title>
        <authorList>
            <person name="Nnadi N.E."/>
            <person name="Vos R."/>
            <person name="Hasami M.H."/>
            <person name="Devisetty U.K."/>
            <person name="Aguiy J.C."/>
        </authorList>
    </citation>
    <scope>NUCLEOTIDE SEQUENCE [LARGE SCALE GENOMIC DNA]</scope>
    <source>
        <strain evidence="2">JCA_2017</strain>
    </source>
</reference>
<feature type="coiled-coil region" evidence="1">
    <location>
        <begin position="235"/>
        <end position="262"/>
    </location>
</feature>
<dbReference type="AlphaFoldDB" id="A0A371I1P1"/>
<proteinExistence type="predicted"/>
<comment type="caution">
    <text evidence="2">The sequence shown here is derived from an EMBL/GenBank/DDBJ whole genome shotgun (WGS) entry which is preliminary data.</text>
</comment>
<keyword evidence="1" id="KW-0175">Coiled coil</keyword>
<protein>
    <submittedName>
        <fullName evidence="2">Uncharacterized protein</fullName>
    </submittedName>
</protein>
<evidence type="ECO:0000313" key="3">
    <source>
        <dbReference type="Proteomes" id="UP000257109"/>
    </source>
</evidence>
<sequence>MANAICQQGPWSVTVSPCRPRECVCEGVADGVGHYFYFYETFLQTRYYLAFYRFRAISFVFSEHSPYSNSSQQLGLRQGLRAVKFEFGPRTLLRGYSARDIAGINAAQVSIAQSTDDIDIQDRVESPDPIVEVAGGSFAKRAAEEEGIQTRDVVGRVADSPTELMEASRERTRGSCVDLMASCSPSPSMFSPNYPIGQANVGLQVDLDRAIIQTKELRLAQGELETSCNFFRAEADTLKKDKEELVSARAAVEEEVSRLKKELEA</sequence>
<dbReference type="EMBL" id="QJKJ01001171">
    <property type="protein sequence ID" value="RDY08956.1"/>
    <property type="molecule type" value="Genomic_DNA"/>
</dbReference>
<evidence type="ECO:0000313" key="2">
    <source>
        <dbReference type="EMBL" id="RDY08956.1"/>
    </source>
</evidence>
<gene>
    <name evidence="2" type="ORF">CR513_06755</name>
</gene>
<evidence type="ECO:0000256" key="1">
    <source>
        <dbReference type="SAM" id="Coils"/>
    </source>
</evidence>
<feature type="non-terminal residue" evidence="2">
    <location>
        <position position="1"/>
    </location>
</feature>
<name>A0A371I1P1_MUCPR</name>
<organism evidence="2 3">
    <name type="scientific">Mucuna pruriens</name>
    <name type="common">Velvet bean</name>
    <name type="synonym">Dolichos pruriens</name>
    <dbReference type="NCBI Taxonomy" id="157652"/>
    <lineage>
        <taxon>Eukaryota</taxon>
        <taxon>Viridiplantae</taxon>
        <taxon>Streptophyta</taxon>
        <taxon>Embryophyta</taxon>
        <taxon>Tracheophyta</taxon>
        <taxon>Spermatophyta</taxon>
        <taxon>Magnoliopsida</taxon>
        <taxon>eudicotyledons</taxon>
        <taxon>Gunneridae</taxon>
        <taxon>Pentapetalae</taxon>
        <taxon>rosids</taxon>
        <taxon>fabids</taxon>
        <taxon>Fabales</taxon>
        <taxon>Fabaceae</taxon>
        <taxon>Papilionoideae</taxon>
        <taxon>50 kb inversion clade</taxon>
        <taxon>NPAAA clade</taxon>
        <taxon>indigoferoid/millettioid clade</taxon>
        <taxon>Phaseoleae</taxon>
        <taxon>Mucuna</taxon>
    </lineage>
</organism>
<dbReference type="Proteomes" id="UP000257109">
    <property type="component" value="Unassembled WGS sequence"/>
</dbReference>
<accession>A0A371I1P1</accession>